<evidence type="ECO:0000259" key="3">
    <source>
        <dbReference type="Pfam" id="PF13731"/>
    </source>
</evidence>
<protein>
    <submittedName>
        <fullName evidence="4">Cell surface protein</fullName>
    </submittedName>
</protein>
<dbReference type="Pfam" id="PF13731">
    <property type="entry name" value="WxL"/>
    <property type="match status" value="1"/>
</dbReference>
<organism evidence="4 5">
    <name type="scientific">Enterococcus pallens ATCC BAA-351</name>
    <dbReference type="NCBI Taxonomy" id="1158607"/>
    <lineage>
        <taxon>Bacteria</taxon>
        <taxon>Bacillati</taxon>
        <taxon>Bacillota</taxon>
        <taxon>Bacilli</taxon>
        <taxon>Lactobacillales</taxon>
        <taxon>Enterococcaceae</taxon>
        <taxon>Enterococcus</taxon>
    </lineage>
</organism>
<dbReference type="STRING" id="160454.RV10_GL003797"/>
<sequence length="249" mass="26051">MKKIHYLTIAAVALAGLAVPVTSLAADGGQYTSNGAVTFEANTDPTKPVDPTNPVDPIKPVDPTDPNGPKPGTNGPLSIDYASSLDFGTQKITSTDEVYKAKAQKYLDKANAEKTGPNFVQVTDNRGLETGWNLQVKQNGQFKTAENQELTGAAITFKNGNVVTNSSSEKPAGQATIKLSPDNALTNVMSAADGQGAGTYLLAWGTDAATGAESIELAVPGSTTKYAKQYKTTFTWVLADTPPATDPIQ</sequence>
<proteinExistence type="predicted"/>
<dbReference type="AlphaFoldDB" id="R2SDH2"/>
<accession>R2SDH2</accession>
<dbReference type="InterPro" id="IPR027994">
    <property type="entry name" value="WxL_dom"/>
</dbReference>
<feature type="domain" description="WxL" evidence="3">
    <location>
        <begin position="28"/>
        <end position="242"/>
    </location>
</feature>
<evidence type="ECO:0000256" key="2">
    <source>
        <dbReference type="SAM" id="SignalP"/>
    </source>
</evidence>
<keyword evidence="5" id="KW-1185">Reference proteome</keyword>
<dbReference type="OrthoDB" id="2339326at2"/>
<feature type="chain" id="PRO_5004356019" evidence="2">
    <location>
        <begin position="26"/>
        <end position="249"/>
    </location>
</feature>
<comment type="caution">
    <text evidence="4">The sequence shown here is derived from an EMBL/GenBank/DDBJ whole genome shotgun (WGS) entry which is preliminary data.</text>
</comment>
<evidence type="ECO:0000256" key="1">
    <source>
        <dbReference type="SAM" id="MobiDB-lite"/>
    </source>
</evidence>
<reference evidence="4 5" key="1">
    <citation type="submission" date="2013-02" db="EMBL/GenBank/DDBJ databases">
        <title>The Genome Sequence of Enterococcus pallens BAA-351.</title>
        <authorList>
            <consortium name="The Broad Institute Genome Sequencing Platform"/>
            <consortium name="The Broad Institute Genome Sequencing Center for Infectious Disease"/>
            <person name="Earl A.M."/>
            <person name="Gilmore M.S."/>
            <person name="Lebreton F."/>
            <person name="Walker B."/>
            <person name="Young S.K."/>
            <person name="Zeng Q."/>
            <person name="Gargeya S."/>
            <person name="Fitzgerald M."/>
            <person name="Haas B."/>
            <person name="Abouelleil A."/>
            <person name="Alvarado L."/>
            <person name="Arachchi H.M."/>
            <person name="Berlin A.M."/>
            <person name="Chapman S.B."/>
            <person name="Dewar J."/>
            <person name="Goldberg J."/>
            <person name="Griggs A."/>
            <person name="Gujja S."/>
            <person name="Hansen M."/>
            <person name="Howarth C."/>
            <person name="Imamovic A."/>
            <person name="Larimer J."/>
            <person name="McCowan C."/>
            <person name="Murphy C."/>
            <person name="Neiman D."/>
            <person name="Pearson M."/>
            <person name="Priest M."/>
            <person name="Roberts A."/>
            <person name="Saif S."/>
            <person name="Shea T."/>
            <person name="Sisk P."/>
            <person name="Sykes S."/>
            <person name="Wortman J."/>
            <person name="Nusbaum C."/>
            <person name="Birren B."/>
        </authorList>
    </citation>
    <scope>NUCLEOTIDE SEQUENCE [LARGE SCALE GENOMIC DNA]</scope>
    <source>
        <strain evidence="4 5">ATCC BAA-351</strain>
    </source>
</reference>
<keyword evidence="2" id="KW-0732">Signal</keyword>
<gene>
    <name evidence="4" type="ORF">UAU_02261</name>
</gene>
<name>R2SDH2_9ENTE</name>
<dbReference type="eggNOG" id="ENOG5030E2P">
    <property type="taxonomic scope" value="Bacteria"/>
</dbReference>
<feature type="region of interest" description="Disordered" evidence="1">
    <location>
        <begin position="37"/>
        <end position="75"/>
    </location>
</feature>
<dbReference type="RefSeq" id="WP_010757252.1">
    <property type="nucleotide sequence ID" value="NZ_ASWD01000001.1"/>
</dbReference>
<evidence type="ECO:0000313" key="5">
    <source>
        <dbReference type="Proteomes" id="UP000013782"/>
    </source>
</evidence>
<evidence type="ECO:0000313" key="4">
    <source>
        <dbReference type="EMBL" id="EOH93565.1"/>
    </source>
</evidence>
<dbReference type="HOGENOM" id="CLU_067278_1_0_9"/>
<dbReference type="Proteomes" id="UP000013782">
    <property type="component" value="Unassembled WGS sequence"/>
</dbReference>
<dbReference type="EMBL" id="AJAQ01000016">
    <property type="protein sequence ID" value="EOH93565.1"/>
    <property type="molecule type" value="Genomic_DNA"/>
</dbReference>
<feature type="signal peptide" evidence="2">
    <location>
        <begin position="1"/>
        <end position="25"/>
    </location>
</feature>
<dbReference type="PATRIC" id="fig|1158607.3.peg.2233"/>